<organism evidence="4 5">
    <name type="scientific">Mycobacterium talmoniae</name>
    <dbReference type="NCBI Taxonomy" id="1858794"/>
    <lineage>
        <taxon>Bacteria</taxon>
        <taxon>Bacillati</taxon>
        <taxon>Actinomycetota</taxon>
        <taxon>Actinomycetes</taxon>
        <taxon>Mycobacteriales</taxon>
        <taxon>Mycobacteriaceae</taxon>
        <taxon>Mycobacterium</taxon>
    </lineage>
</organism>
<evidence type="ECO:0000313" key="4">
    <source>
        <dbReference type="EMBL" id="PQM44094.1"/>
    </source>
</evidence>
<dbReference type="Gene3D" id="1.10.357.10">
    <property type="entry name" value="Tetracycline Repressor, domain 2"/>
    <property type="match status" value="1"/>
</dbReference>
<gene>
    <name evidence="4" type="ORF">C1Y40_05748</name>
</gene>
<accession>A0A2S8BBR2</accession>
<dbReference type="Pfam" id="PF13305">
    <property type="entry name" value="TetR_C_33"/>
    <property type="match status" value="1"/>
</dbReference>
<feature type="domain" description="HTH-type transcriptional regulator MT1864/Rv1816-like C-terminal" evidence="3">
    <location>
        <begin position="8"/>
        <end position="79"/>
    </location>
</feature>
<evidence type="ECO:0000256" key="2">
    <source>
        <dbReference type="ARBA" id="ARBA00023163"/>
    </source>
</evidence>
<keyword evidence="2" id="KW-0804">Transcription</keyword>
<evidence type="ECO:0000256" key="1">
    <source>
        <dbReference type="ARBA" id="ARBA00023015"/>
    </source>
</evidence>
<evidence type="ECO:0000313" key="5">
    <source>
        <dbReference type="Proteomes" id="UP000238296"/>
    </source>
</evidence>
<sequence>MFTEQCDPTNTERVAAVEAVHGYLKATVQRVFPAADPEPMATAAWGLVHGLAFLHLDGKLDTSSAQAVADTVRAAVRALIGQSG</sequence>
<dbReference type="SUPFAM" id="SSF48498">
    <property type="entry name" value="Tetracyclin repressor-like, C-terminal domain"/>
    <property type="match status" value="1"/>
</dbReference>
<dbReference type="InterPro" id="IPR025996">
    <property type="entry name" value="MT1864/Rv1816-like_C"/>
</dbReference>
<dbReference type="AlphaFoldDB" id="A0A2S8BBR2"/>
<keyword evidence="1" id="KW-0805">Transcription regulation</keyword>
<dbReference type="EMBL" id="PPEA01000985">
    <property type="protein sequence ID" value="PQM44094.1"/>
    <property type="molecule type" value="Genomic_DNA"/>
</dbReference>
<dbReference type="InterPro" id="IPR036271">
    <property type="entry name" value="Tet_transcr_reg_TetR-rel_C_sf"/>
</dbReference>
<proteinExistence type="predicted"/>
<name>A0A2S8BBR2_9MYCO</name>
<protein>
    <recommendedName>
        <fullName evidence="3">HTH-type transcriptional regulator MT1864/Rv1816-like C-terminal domain-containing protein</fullName>
    </recommendedName>
</protein>
<reference evidence="4 5" key="1">
    <citation type="journal article" date="2017" name="Int. J. Syst. Evol. Microbiol.">
        <title>Mycobacterium talmoniae sp. nov., a slowly growing mycobacterium isolated from human respiratory samples.</title>
        <authorList>
            <person name="Davidson R.M."/>
            <person name="DeGroote M.A."/>
            <person name="Marola J.L."/>
            <person name="Buss S."/>
            <person name="Jones V."/>
            <person name="McNeil M.R."/>
            <person name="Freifeld A.G."/>
            <person name="Elaine Epperson L."/>
            <person name="Hasan N.A."/>
            <person name="Jackson M."/>
            <person name="Iwen P.C."/>
            <person name="Salfinger M."/>
            <person name="Strong M."/>
        </authorList>
    </citation>
    <scope>NUCLEOTIDE SEQUENCE [LARGE SCALE GENOMIC DNA]</scope>
    <source>
        <strain evidence="4 5">ATCC BAA-2683</strain>
    </source>
</reference>
<dbReference type="Proteomes" id="UP000238296">
    <property type="component" value="Unassembled WGS sequence"/>
</dbReference>
<evidence type="ECO:0000259" key="3">
    <source>
        <dbReference type="Pfam" id="PF13305"/>
    </source>
</evidence>
<comment type="caution">
    <text evidence="4">The sequence shown here is derived from an EMBL/GenBank/DDBJ whole genome shotgun (WGS) entry which is preliminary data.</text>
</comment>